<dbReference type="Proteomes" id="UP000190102">
    <property type="component" value="Unassembled WGS sequence"/>
</dbReference>
<dbReference type="PANTHER" id="PTHR35276:SF1">
    <property type="entry name" value="TRNA (MNM(5)S(2)U34)-METHYLTRANSFERASE, CHLOROPLASTIC"/>
    <property type="match status" value="1"/>
</dbReference>
<dbReference type="EMBL" id="FUWR01000004">
    <property type="protein sequence ID" value="SJZ61240.1"/>
    <property type="molecule type" value="Genomic_DNA"/>
</dbReference>
<dbReference type="STRING" id="115783.SAMN02745119_01117"/>
<reference evidence="2" key="1">
    <citation type="submission" date="2017-02" db="EMBL/GenBank/DDBJ databases">
        <authorList>
            <person name="Varghese N."/>
            <person name="Submissions S."/>
        </authorList>
    </citation>
    <scope>NUCLEOTIDE SEQUENCE [LARGE SCALE GENOMIC DNA]</scope>
    <source>
        <strain evidence="2">ATCC BAA-34</strain>
    </source>
</reference>
<organism evidence="1 2">
    <name type="scientific">Trichlorobacter thiogenes</name>
    <dbReference type="NCBI Taxonomy" id="115783"/>
    <lineage>
        <taxon>Bacteria</taxon>
        <taxon>Pseudomonadati</taxon>
        <taxon>Thermodesulfobacteriota</taxon>
        <taxon>Desulfuromonadia</taxon>
        <taxon>Geobacterales</taxon>
        <taxon>Geobacteraceae</taxon>
        <taxon>Trichlorobacter</taxon>
    </lineage>
</organism>
<dbReference type="SUPFAM" id="SSF53335">
    <property type="entry name" value="S-adenosyl-L-methionine-dependent methyltransferases"/>
    <property type="match status" value="1"/>
</dbReference>
<dbReference type="GO" id="GO:0008168">
    <property type="term" value="F:methyltransferase activity"/>
    <property type="evidence" value="ECO:0007669"/>
    <property type="project" value="UniProtKB-KW"/>
</dbReference>
<keyword evidence="2" id="KW-1185">Reference proteome</keyword>
<dbReference type="AlphaFoldDB" id="A0A1T4M2L4"/>
<keyword evidence="1" id="KW-0808">Transferase</keyword>
<proteinExistence type="predicted"/>
<dbReference type="GO" id="GO:0032259">
    <property type="term" value="P:methylation"/>
    <property type="evidence" value="ECO:0007669"/>
    <property type="project" value="UniProtKB-KW"/>
</dbReference>
<evidence type="ECO:0000313" key="2">
    <source>
        <dbReference type="Proteomes" id="UP000190102"/>
    </source>
</evidence>
<dbReference type="InterPro" id="IPR029063">
    <property type="entry name" value="SAM-dependent_MTases_sf"/>
</dbReference>
<evidence type="ECO:0000313" key="1">
    <source>
        <dbReference type="EMBL" id="SJZ61240.1"/>
    </source>
</evidence>
<dbReference type="InterPro" id="IPR010719">
    <property type="entry name" value="MnmM_MeTrfase"/>
</dbReference>
<accession>A0A1T4M2L4</accession>
<name>A0A1T4M2L4_9BACT</name>
<dbReference type="CDD" id="cd02440">
    <property type="entry name" value="AdoMet_MTases"/>
    <property type="match status" value="1"/>
</dbReference>
<keyword evidence="1" id="KW-0489">Methyltransferase</keyword>
<dbReference type="Gene3D" id="3.40.50.150">
    <property type="entry name" value="Vaccinia Virus protein VP39"/>
    <property type="match status" value="1"/>
</dbReference>
<protein>
    <submittedName>
        <fullName evidence="1">Putative rRNA methylase</fullName>
    </submittedName>
</protein>
<dbReference type="Pfam" id="PF06962">
    <property type="entry name" value="rRNA_methylase"/>
    <property type="match status" value="1"/>
</dbReference>
<dbReference type="PANTHER" id="PTHR35276">
    <property type="entry name" value="S-ADENOSYL-L-METHIONINE-DEPENDENT METHYLTRANSFERASES SUPERFAMILY PROTEIN"/>
    <property type="match status" value="1"/>
</dbReference>
<gene>
    <name evidence="1" type="ORF">SAMN02745119_01117</name>
</gene>
<sequence length="208" mass="22619">MSLLPCLPMSDHLSPYPALRGPVPLSHLLLRRFIQPGNRVADATCGNGKDTLLLADLVGETGHVWAFDIQQEALNRTAQRLAELNLQQRVSLLHVGHERMLDLVEPPLHGVIFNLGWLPGAPREVATCTTTTLTALEASLQLLAPAGLVLITCYPGHAGGDQEAAAVQEWATSLSSRSYFVWRMGQLNVTSDAPFCLLIQDGRPSDVR</sequence>